<feature type="chain" id="PRO_5035155400" evidence="1">
    <location>
        <begin position="28"/>
        <end position="367"/>
    </location>
</feature>
<dbReference type="NCBIfam" id="TIGR02597">
    <property type="entry name" value="TIGR02597 family protein"/>
    <property type="match status" value="1"/>
</dbReference>
<dbReference type="EMBL" id="JAENIM010000045">
    <property type="protein sequence ID" value="MBK1792472.1"/>
    <property type="molecule type" value="Genomic_DNA"/>
</dbReference>
<sequence length="367" mass="38943">MIKNTLILGQAAVALATCGLLTTGAQAQSATSEPVGYNTVTCLPDSDTVLSAPLTAEKAHQGAISAAPTENADQAVLTFSDTSFDTDAFASLYYVTFTSGNKVGNYYQVLSNTDNSITVALNGDTLLASGNAVQSGDSLVVAKFWTLDTLFPPADQVTVVESSSTSARNRRTQILLPDSVSKGINLAPNRVMYLSGGAWLEATNSNVEAGSTIIWPDSYFIVRHPSSVTEATTYTISGGVDMNPSIKIPLFTNTDSKQDNFIAIPRPVGVKLKDLGLHETEAFVSSSSTSARNRKDTILVYDNNNPGLNKAPSKIYYYVSGSPGNWVDAGDGSVSDDVELEASQGFIIRKAETVDGATVFWNNTPTY</sequence>
<accession>A0A8J7MGJ4</accession>
<organism evidence="2 3">
    <name type="scientific">Persicirhabdus sediminis</name>
    <dbReference type="NCBI Taxonomy" id="454144"/>
    <lineage>
        <taxon>Bacteria</taxon>
        <taxon>Pseudomonadati</taxon>
        <taxon>Verrucomicrobiota</taxon>
        <taxon>Verrucomicrobiia</taxon>
        <taxon>Verrucomicrobiales</taxon>
        <taxon>Verrucomicrobiaceae</taxon>
        <taxon>Persicirhabdus</taxon>
    </lineage>
</organism>
<dbReference type="AlphaFoldDB" id="A0A8J7MGJ4"/>
<evidence type="ECO:0000313" key="2">
    <source>
        <dbReference type="EMBL" id="MBK1792472.1"/>
    </source>
</evidence>
<feature type="signal peptide" evidence="1">
    <location>
        <begin position="1"/>
        <end position="27"/>
    </location>
</feature>
<comment type="caution">
    <text evidence="2">The sequence shown here is derived from an EMBL/GenBank/DDBJ whole genome shotgun (WGS) entry which is preliminary data.</text>
</comment>
<dbReference type="InterPro" id="IPR019837">
    <property type="entry name" value="CHP02597"/>
</dbReference>
<name>A0A8J7MGJ4_9BACT</name>
<dbReference type="RefSeq" id="WP_200312481.1">
    <property type="nucleotide sequence ID" value="NZ_JAENIM010000045.1"/>
</dbReference>
<evidence type="ECO:0000313" key="3">
    <source>
        <dbReference type="Proteomes" id="UP000624703"/>
    </source>
</evidence>
<protein>
    <submittedName>
        <fullName evidence="2">TIGR02597 family protein</fullName>
    </submittedName>
</protein>
<keyword evidence="3" id="KW-1185">Reference proteome</keyword>
<keyword evidence="1" id="KW-0732">Signal</keyword>
<reference evidence="2" key="1">
    <citation type="submission" date="2021-01" db="EMBL/GenBank/DDBJ databases">
        <title>Modified the classification status of verrucomicrobia.</title>
        <authorList>
            <person name="Feng X."/>
        </authorList>
    </citation>
    <scope>NUCLEOTIDE SEQUENCE</scope>
    <source>
        <strain evidence="2">_KCTC 22039</strain>
    </source>
</reference>
<proteinExistence type="predicted"/>
<dbReference type="Proteomes" id="UP000624703">
    <property type="component" value="Unassembled WGS sequence"/>
</dbReference>
<evidence type="ECO:0000256" key="1">
    <source>
        <dbReference type="SAM" id="SignalP"/>
    </source>
</evidence>
<gene>
    <name evidence="2" type="ORF">JIN82_15010</name>
</gene>